<keyword evidence="3" id="KW-1185">Reference proteome</keyword>
<dbReference type="InterPro" id="IPR036513">
    <property type="entry name" value="STAS_dom_sf"/>
</dbReference>
<proteinExistence type="predicted"/>
<accession>A0A1S1PFN2</accession>
<protein>
    <recommendedName>
        <fullName evidence="4">STAS domain-containing protein</fullName>
    </recommendedName>
</protein>
<sequence>MGWCTACPWRLPFCRRPANLATGNVPPGRFDPLHSDVDRDSEQPLLRVTGHLDDTTAPLLSAMLHHVALTDERPLVVDLAGATSADQQALRQALSHNTHRFAPASTTDPTADGRATPRPVSVRGLPPPDHRAGNQCPDGRRRQPAGMDPTRYGERCSPCPWPCHRSVPAAADTGRRRW</sequence>
<feature type="region of interest" description="Disordered" evidence="1">
    <location>
        <begin position="88"/>
        <end position="150"/>
    </location>
</feature>
<dbReference type="Proteomes" id="UP000179769">
    <property type="component" value="Unassembled WGS sequence"/>
</dbReference>
<dbReference type="AlphaFoldDB" id="A0A1S1PFN2"/>
<dbReference type="Gene3D" id="3.30.750.24">
    <property type="entry name" value="STAS domain"/>
    <property type="match status" value="1"/>
</dbReference>
<evidence type="ECO:0000313" key="2">
    <source>
        <dbReference type="EMBL" id="OHV20500.1"/>
    </source>
</evidence>
<evidence type="ECO:0008006" key="4">
    <source>
        <dbReference type="Google" id="ProtNLM"/>
    </source>
</evidence>
<organism evidence="2 3">
    <name type="scientific">Parafrankia soli</name>
    <dbReference type="NCBI Taxonomy" id="2599596"/>
    <lineage>
        <taxon>Bacteria</taxon>
        <taxon>Bacillati</taxon>
        <taxon>Actinomycetota</taxon>
        <taxon>Actinomycetes</taxon>
        <taxon>Frankiales</taxon>
        <taxon>Frankiaceae</taxon>
        <taxon>Parafrankia</taxon>
    </lineage>
</organism>
<name>A0A1S1PFN2_9ACTN</name>
<gene>
    <name evidence="2" type="ORF">BBK14_27695</name>
</gene>
<evidence type="ECO:0000256" key="1">
    <source>
        <dbReference type="SAM" id="MobiDB-lite"/>
    </source>
</evidence>
<dbReference type="EMBL" id="MAXA01000262">
    <property type="protein sequence ID" value="OHV20500.1"/>
    <property type="molecule type" value="Genomic_DNA"/>
</dbReference>
<reference evidence="3" key="1">
    <citation type="submission" date="2016-07" db="EMBL/GenBank/DDBJ databases">
        <title>Frankia sp. NRRL B-16219 Genome sequencing.</title>
        <authorList>
            <person name="Ghodhbane-Gtari F."/>
            <person name="Swanson E."/>
            <person name="Gueddou A."/>
            <person name="Louati M."/>
            <person name="Nouioui I."/>
            <person name="Hezbri K."/>
            <person name="Abebe-Akele F."/>
            <person name="Simpson S."/>
            <person name="Morris K."/>
            <person name="Thomas K."/>
            <person name="Gtari M."/>
            <person name="Tisa L.S."/>
        </authorList>
    </citation>
    <scope>NUCLEOTIDE SEQUENCE [LARGE SCALE GENOMIC DNA]</scope>
    <source>
        <strain evidence="3">NRRL B-16219</strain>
    </source>
</reference>
<comment type="caution">
    <text evidence="2">The sequence shown here is derived from an EMBL/GenBank/DDBJ whole genome shotgun (WGS) entry which is preliminary data.</text>
</comment>
<evidence type="ECO:0000313" key="3">
    <source>
        <dbReference type="Proteomes" id="UP000179769"/>
    </source>
</evidence>